<accession>A0A848MLX6</accession>
<dbReference type="Proteomes" id="UP000585363">
    <property type="component" value="Unassembled WGS sequence"/>
</dbReference>
<dbReference type="InterPro" id="IPR004776">
    <property type="entry name" value="Mem_transp_PIN-like"/>
</dbReference>
<dbReference type="PANTHER" id="PTHR36838">
    <property type="entry name" value="AUXIN EFFLUX CARRIER FAMILY PROTEIN"/>
    <property type="match status" value="1"/>
</dbReference>
<feature type="transmembrane region" description="Helical" evidence="7">
    <location>
        <begin position="231"/>
        <end position="247"/>
    </location>
</feature>
<evidence type="ECO:0000256" key="7">
    <source>
        <dbReference type="SAM" id="Phobius"/>
    </source>
</evidence>
<feature type="transmembrane region" description="Helical" evidence="7">
    <location>
        <begin position="92"/>
        <end position="114"/>
    </location>
</feature>
<dbReference type="GO" id="GO:0016020">
    <property type="term" value="C:membrane"/>
    <property type="evidence" value="ECO:0007669"/>
    <property type="project" value="UniProtKB-SubCell"/>
</dbReference>
<feature type="transmembrane region" description="Helical" evidence="7">
    <location>
        <begin position="253"/>
        <end position="274"/>
    </location>
</feature>
<keyword evidence="9" id="KW-1185">Reference proteome</keyword>
<feature type="transmembrane region" description="Helical" evidence="7">
    <location>
        <begin position="190"/>
        <end position="210"/>
    </location>
</feature>
<dbReference type="PANTHER" id="PTHR36838:SF1">
    <property type="entry name" value="SLR1864 PROTEIN"/>
    <property type="match status" value="1"/>
</dbReference>
<evidence type="ECO:0000313" key="9">
    <source>
        <dbReference type="Proteomes" id="UP000585363"/>
    </source>
</evidence>
<dbReference type="EMBL" id="JAADJU010000015">
    <property type="protein sequence ID" value="NMP29568.1"/>
    <property type="molecule type" value="Genomic_DNA"/>
</dbReference>
<feature type="transmembrane region" description="Helical" evidence="7">
    <location>
        <begin position="59"/>
        <end position="80"/>
    </location>
</feature>
<comment type="subcellular location">
    <subcellularLocation>
        <location evidence="1">Membrane</location>
        <topology evidence="1">Multi-pass membrane protein</topology>
    </subcellularLocation>
</comment>
<name>A0A848MLX6_9GAMM</name>
<evidence type="ECO:0000256" key="5">
    <source>
        <dbReference type="ARBA" id="ARBA00022989"/>
    </source>
</evidence>
<evidence type="ECO:0000256" key="6">
    <source>
        <dbReference type="ARBA" id="ARBA00023136"/>
    </source>
</evidence>
<keyword evidence="2" id="KW-0813">Transport</keyword>
<comment type="caution">
    <text evidence="8">The sequence shown here is derived from an EMBL/GenBank/DDBJ whole genome shotgun (WGS) entry which is preliminary data.</text>
</comment>
<dbReference type="AlphaFoldDB" id="A0A848MLX6"/>
<proteinExistence type="predicted"/>
<dbReference type="RefSeq" id="WP_169405277.1">
    <property type="nucleotide sequence ID" value="NZ_JAADJU010000015.1"/>
</dbReference>
<evidence type="ECO:0000256" key="2">
    <source>
        <dbReference type="ARBA" id="ARBA00022448"/>
    </source>
</evidence>
<protein>
    <submittedName>
        <fullName evidence="8">AEC family transporter</fullName>
    </submittedName>
</protein>
<feature type="transmembrane region" description="Helical" evidence="7">
    <location>
        <begin position="120"/>
        <end position="145"/>
    </location>
</feature>
<evidence type="ECO:0000256" key="1">
    <source>
        <dbReference type="ARBA" id="ARBA00004141"/>
    </source>
</evidence>
<reference evidence="8 9" key="1">
    <citation type="submission" date="2020-01" db="EMBL/GenBank/DDBJ databases">
        <authorList>
            <person name="Lee S.D."/>
        </authorList>
    </citation>
    <scope>NUCLEOTIDE SEQUENCE [LARGE SCALE GENOMIC DNA]</scope>
    <source>
        <strain evidence="8 9">SAP-1</strain>
    </source>
</reference>
<keyword evidence="3" id="KW-1003">Cell membrane</keyword>
<dbReference type="GO" id="GO:0055085">
    <property type="term" value="P:transmembrane transport"/>
    <property type="evidence" value="ECO:0007669"/>
    <property type="project" value="InterPro"/>
</dbReference>
<evidence type="ECO:0000256" key="4">
    <source>
        <dbReference type="ARBA" id="ARBA00022692"/>
    </source>
</evidence>
<keyword evidence="4 7" id="KW-0812">Transmembrane</keyword>
<feature type="transmembrane region" description="Helical" evidence="7">
    <location>
        <begin position="281"/>
        <end position="303"/>
    </location>
</feature>
<organism evidence="8 9">
    <name type="scientific">Rouxiella aceris</name>
    <dbReference type="NCBI Taxonomy" id="2703884"/>
    <lineage>
        <taxon>Bacteria</taxon>
        <taxon>Pseudomonadati</taxon>
        <taxon>Pseudomonadota</taxon>
        <taxon>Gammaproteobacteria</taxon>
        <taxon>Enterobacterales</taxon>
        <taxon>Yersiniaceae</taxon>
        <taxon>Rouxiella</taxon>
    </lineage>
</organism>
<gene>
    <name evidence="8" type="ORF">GW590_22215</name>
</gene>
<keyword evidence="6 7" id="KW-0472">Membrane</keyword>
<evidence type="ECO:0000313" key="8">
    <source>
        <dbReference type="EMBL" id="NMP29568.1"/>
    </source>
</evidence>
<keyword evidence="5 7" id="KW-1133">Transmembrane helix</keyword>
<sequence length="304" mass="33213">MFVDIFQRVAFLIAVSLLGWYVGKKFKISSKDISTLLIYIFSPIVSFVLILDSPANVGYVGYSVLFYVVSCIAAVLALWVGQRIWKDNRANLFAAAGGQGNVGYFVLPLAIGLLHGKEGGAAAIGIIVFCKVASTIYEFTMAFYLTARSLYSVRKSLIMVAKMPTLHATILALIVKYFGFHLPEFLSSGLNGFTGGYSILGMMVIGLSLARYEKLIPDWKFTAYSIIWKQGLYTLVIISLFTYFFNLNYAEKIVLVMLASNPLAGNIAAVAAALDVHPEKAAFAIMVSTILALVTVPLTLAFVF</sequence>
<feature type="transmembrane region" description="Helical" evidence="7">
    <location>
        <begin position="6"/>
        <end position="23"/>
    </location>
</feature>
<feature type="transmembrane region" description="Helical" evidence="7">
    <location>
        <begin position="35"/>
        <end position="53"/>
    </location>
</feature>
<dbReference type="Pfam" id="PF03547">
    <property type="entry name" value="Mem_trans"/>
    <property type="match status" value="1"/>
</dbReference>
<reference evidence="8 9" key="2">
    <citation type="submission" date="2020-06" db="EMBL/GenBank/DDBJ databases">
        <title>Polyphasic characterization of a Rahnella strain isolated from tree sap.</title>
        <authorList>
            <person name="Kim I.S."/>
        </authorList>
    </citation>
    <scope>NUCLEOTIDE SEQUENCE [LARGE SCALE GENOMIC DNA]</scope>
    <source>
        <strain evidence="8 9">SAP-1</strain>
    </source>
</reference>
<evidence type="ECO:0000256" key="3">
    <source>
        <dbReference type="ARBA" id="ARBA00022475"/>
    </source>
</evidence>
<feature type="transmembrane region" description="Helical" evidence="7">
    <location>
        <begin position="157"/>
        <end position="178"/>
    </location>
</feature>